<proteinExistence type="predicted"/>
<protein>
    <recommendedName>
        <fullName evidence="4">Transposase IS66 family protein</fullName>
    </recommendedName>
</protein>
<keyword evidence="3" id="KW-1185">Reference proteome</keyword>
<comment type="caution">
    <text evidence="2">The sequence shown here is derived from an EMBL/GenBank/DDBJ whole genome shotgun (WGS) entry which is preliminary data.</text>
</comment>
<evidence type="ECO:0000313" key="3">
    <source>
        <dbReference type="Proteomes" id="UP000319908"/>
    </source>
</evidence>
<organism evidence="2 3">
    <name type="scientific">Allorhodopirellula heiligendammensis</name>
    <dbReference type="NCBI Taxonomy" id="2714739"/>
    <lineage>
        <taxon>Bacteria</taxon>
        <taxon>Pseudomonadati</taxon>
        <taxon>Planctomycetota</taxon>
        <taxon>Planctomycetia</taxon>
        <taxon>Pirellulales</taxon>
        <taxon>Pirellulaceae</taxon>
        <taxon>Allorhodopirellula</taxon>
    </lineage>
</organism>
<reference evidence="2 3" key="1">
    <citation type="journal article" date="2020" name="Antonie Van Leeuwenhoek">
        <title>Rhodopirellula heiligendammensis sp. nov., Rhodopirellula pilleata sp. nov., and Rhodopirellula solitaria sp. nov. isolated from natural or artificial marine surfaces in Northern Germany and California, USA, and emended description of the genus Rhodopirellula.</title>
        <authorList>
            <person name="Kallscheuer N."/>
            <person name="Wiegand S."/>
            <person name="Jogler M."/>
            <person name="Boedeker C."/>
            <person name="Peeters S.H."/>
            <person name="Rast P."/>
            <person name="Heuer A."/>
            <person name="Jetten M.S.M."/>
            <person name="Rohde M."/>
            <person name="Jogler C."/>
        </authorList>
    </citation>
    <scope>NUCLEOTIDE SEQUENCE [LARGE SCALE GENOMIC DNA]</scope>
    <source>
        <strain evidence="2 3">Poly21</strain>
    </source>
</reference>
<feature type="compositionally biased region" description="Basic and acidic residues" evidence="1">
    <location>
        <begin position="97"/>
        <end position="116"/>
    </location>
</feature>
<dbReference type="OrthoDB" id="288185at2"/>
<dbReference type="EMBL" id="SJPU01000005">
    <property type="protein sequence ID" value="TWU09930.1"/>
    <property type="molecule type" value="Genomic_DNA"/>
</dbReference>
<feature type="compositionally biased region" description="Basic residues" evidence="1">
    <location>
        <begin position="117"/>
        <end position="129"/>
    </location>
</feature>
<evidence type="ECO:0008006" key="4">
    <source>
        <dbReference type="Google" id="ProtNLM"/>
    </source>
</evidence>
<evidence type="ECO:0000313" key="2">
    <source>
        <dbReference type="EMBL" id="TWU09930.1"/>
    </source>
</evidence>
<accession>A0A5C6BD89</accession>
<gene>
    <name evidence="2" type="ORF">Poly21_52580</name>
</gene>
<dbReference type="AlphaFoldDB" id="A0A5C6BD89"/>
<evidence type="ECO:0000256" key="1">
    <source>
        <dbReference type="SAM" id="MobiDB-lite"/>
    </source>
</evidence>
<sequence>MRRHGAALKRFTADAWDQVTTSNDCEQLMKRVATGRKNWLFKGSLSAGERAANLMTIIGTAIRSDLGVHAYLDDVMRRTLAGETNWSVLSPPAGRDSNPESIRDYRHDERRQAADRKRVRHARRRRLNK</sequence>
<dbReference type="Proteomes" id="UP000319908">
    <property type="component" value="Unassembled WGS sequence"/>
</dbReference>
<name>A0A5C6BD89_9BACT</name>
<feature type="region of interest" description="Disordered" evidence="1">
    <location>
        <begin position="86"/>
        <end position="129"/>
    </location>
</feature>